<dbReference type="BioCyc" id="TINT75379:TINT_RS11080-MONOMER"/>
<dbReference type="PROSITE" id="PS50850">
    <property type="entry name" value="MFS"/>
    <property type="match status" value="1"/>
</dbReference>
<proteinExistence type="predicted"/>
<dbReference type="KEGG" id="tin:Tint_2217"/>
<dbReference type="Gene3D" id="1.20.1250.20">
    <property type="entry name" value="MFS general substrate transporter like domains"/>
    <property type="match status" value="1"/>
</dbReference>
<dbReference type="Pfam" id="PF07690">
    <property type="entry name" value="MFS_1"/>
    <property type="match status" value="1"/>
</dbReference>
<evidence type="ECO:0000256" key="1">
    <source>
        <dbReference type="ARBA" id="ARBA00022692"/>
    </source>
</evidence>
<feature type="transmembrane region" description="Helical" evidence="4">
    <location>
        <begin position="258"/>
        <end position="280"/>
    </location>
</feature>
<gene>
    <name evidence="6" type="ordered locus">Tint_2217</name>
</gene>
<dbReference type="SUPFAM" id="SSF103473">
    <property type="entry name" value="MFS general substrate transporter"/>
    <property type="match status" value="1"/>
</dbReference>
<feature type="transmembrane region" description="Helical" evidence="4">
    <location>
        <begin position="314"/>
        <end position="332"/>
    </location>
</feature>
<dbReference type="PANTHER" id="PTHR42910">
    <property type="entry name" value="TRANSPORTER SCO4007-RELATED"/>
    <property type="match status" value="1"/>
</dbReference>
<dbReference type="InterPro" id="IPR020846">
    <property type="entry name" value="MFS_dom"/>
</dbReference>
<organism evidence="6">
    <name type="scientific">Thiomonas intermedia (strain K12)</name>
    <name type="common">Thiobacillus intermedius</name>
    <dbReference type="NCBI Taxonomy" id="75379"/>
    <lineage>
        <taxon>Bacteria</taxon>
        <taxon>Pseudomonadati</taxon>
        <taxon>Pseudomonadota</taxon>
        <taxon>Betaproteobacteria</taxon>
        <taxon>Burkholderiales</taxon>
        <taxon>Thiomonas</taxon>
    </lineage>
</organism>
<evidence type="ECO:0000259" key="5">
    <source>
        <dbReference type="PROSITE" id="PS50850"/>
    </source>
</evidence>
<evidence type="ECO:0000256" key="3">
    <source>
        <dbReference type="ARBA" id="ARBA00023136"/>
    </source>
</evidence>
<dbReference type="CDD" id="cd17324">
    <property type="entry name" value="MFS_NepI_like"/>
    <property type="match status" value="1"/>
</dbReference>
<feature type="transmembrane region" description="Helical" evidence="4">
    <location>
        <begin position="176"/>
        <end position="195"/>
    </location>
</feature>
<feature type="transmembrane region" description="Helical" evidence="4">
    <location>
        <begin position="226"/>
        <end position="246"/>
    </location>
</feature>
<dbReference type="eggNOG" id="COG2814">
    <property type="taxonomic scope" value="Bacteria"/>
</dbReference>
<protein>
    <submittedName>
        <fullName evidence="6">Major facilitator superfamily MFS_1</fullName>
    </submittedName>
</protein>
<keyword evidence="3 4" id="KW-0472">Membrane</keyword>
<sequence length="411" mass="42607">MSANVSVAAPQLAAHPPLSRHFIAYMAVACGVSVANIYYAQPLLEQFARQFHTTVAGVAAVPSATQIGYAAGLMFLGPLGDRHARHQVILIMAALLVPALIGAALAPSVLLLATASFAIGMLSSIAQQIIPMVAHLAPPQARGKAIGLVMSGLLVGILGGRVLAGGIAALLNWQAVFAFATLVNIGMWIMLWRVLPRLPVDAHATDQSYAALLGSTLKQFALHRDLRFAGITGGLFFASFSVFWVGLTPLLQSPAYGFGPAVVGAFGILGTMGATVAPISGRYSDKPGGPRRVLFVALALTVLSWALFAPGTHGLWWLIAGVLVLDAGVQGSQIANQTRIYALDAAARSRINAVYMTLYFIGGSVGSFVASHAWTAGGWPAVTLAGAGFALAALLLHAASGSRRRGLTSNA</sequence>
<dbReference type="InterPro" id="IPR011701">
    <property type="entry name" value="MFS"/>
</dbReference>
<feature type="transmembrane region" description="Helical" evidence="4">
    <location>
        <begin position="146"/>
        <end position="170"/>
    </location>
</feature>
<feature type="transmembrane region" description="Helical" evidence="4">
    <location>
        <begin position="379"/>
        <end position="399"/>
    </location>
</feature>
<dbReference type="HOGENOM" id="CLU_001265_23_0_4"/>
<accession>D5X3Y0</accession>
<feature type="domain" description="Major facilitator superfamily (MFS) profile" evidence="5">
    <location>
        <begin position="19"/>
        <end position="404"/>
    </location>
</feature>
<evidence type="ECO:0000256" key="2">
    <source>
        <dbReference type="ARBA" id="ARBA00022989"/>
    </source>
</evidence>
<feature type="transmembrane region" description="Helical" evidence="4">
    <location>
        <begin position="51"/>
        <end position="76"/>
    </location>
</feature>
<feature type="transmembrane region" description="Helical" evidence="4">
    <location>
        <begin position="22"/>
        <end position="39"/>
    </location>
</feature>
<feature type="transmembrane region" description="Helical" evidence="4">
    <location>
        <begin position="112"/>
        <end position="134"/>
    </location>
</feature>
<feature type="transmembrane region" description="Helical" evidence="4">
    <location>
        <begin position="353"/>
        <end position="373"/>
    </location>
</feature>
<evidence type="ECO:0000313" key="6">
    <source>
        <dbReference type="EMBL" id="ADG31567.1"/>
    </source>
</evidence>
<keyword evidence="2 4" id="KW-1133">Transmembrane helix</keyword>
<feature type="transmembrane region" description="Helical" evidence="4">
    <location>
        <begin position="88"/>
        <end position="106"/>
    </location>
</feature>
<dbReference type="PANTHER" id="PTHR42910:SF1">
    <property type="entry name" value="MAJOR FACILITATOR SUPERFAMILY (MFS) PROFILE DOMAIN-CONTAINING PROTEIN"/>
    <property type="match status" value="1"/>
</dbReference>
<evidence type="ECO:0000256" key="4">
    <source>
        <dbReference type="SAM" id="Phobius"/>
    </source>
</evidence>
<dbReference type="GO" id="GO:0022857">
    <property type="term" value="F:transmembrane transporter activity"/>
    <property type="evidence" value="ECO:0007669"/>
    <property type="project" value="InterPro"/>
</dbReference>
<dbReference type="AlphaFoldDB" id="D5X3Y0"/>
<dbReference type="EMBL" id="CP002021">
    <property type="protein sequence ID" value="ADG31567.1"/>
    <property type="molecule type" value="Genomic_DNA"/>
</dbReference>
<name>D5X3Y0_THIK1</name>
<dbReference type="InterPro" id="IPR036259">
    <property type="entry name" value="MFS_trans_sf"/>
</dbReference>
<feature type="transmembrane region" description="Helical" evidence="4">
    <location>
        <begin position="292"/>
        <end position="308"/>
    </location>
</feature>
<keyword evidence="1 4" id="KW-0812">Transmembrane</keyword>
<reference evidence="6" key="1">
    <citation type="submission" date="2010-04" db="EMBL/GenBank/DDBJ databases">
        <title>Complete sequence of Thiomonas intermedia K12.</title>
        <authorList>
            <consortium name="US DOE Joint Genome Institute"/>
            <person name="Lucas S."/>
            <person name="Copeland A."/>
            <person name="Lapidus A."/>
            <person name="Cheng J.-F."/>
            <person name="Bruce D."/>
            <person name="Goodwin L."/>
            <person name="Pitluck S."/>
            <person name="Davenport K."/>
            <person name="Detter J.C."/>
            <person name="Han C."/>
            <person name="Tapia R."/>
            <person name="Land M."/>
            <person name="Hauser L."/>
            <person name="Kyrpides N."/>
            <person name="Ovchinnikova G."/>
            <person name="Kerfeld C.A."/>
            <person name="Cannon G.C."/>
            <person name="Heinhorst S."/>
            <person name="Woyke T."/>
        </authorList>
    </citation>
    <scope>NUCLEOTIDE SEQUENCE [LARGE SCALE GENOMIC DNA]</scope>
    <source>
        <strain evidence="6">K12</strain>
    </source>
</reference>